<evidence type="ECO:0000256" key="5">
    <source>
        <dbReference type="ARBA" id="ARBA00022614"/>
    </source>
</evidence>
<dbReference type="Gene3D" id="3.20.20.80">
    <property type="entry name" value="Glycosidases"/>
    <property type="match status" value="2"/>
</dbReference>
<comment type="similarity">
    <text evidence="4">Belongs to the ORC3 family.</text>
</comment>
<dbReference type="PANTHER" id="PTHR12748:SF0">
    <property type="entry name" value="ORIGIN RECOGNITION COMPLEX SUBUNIT 3"/>
    <property type="match status" value="1"/>
</dbReference>
<accession>A0A8S2AL55</accession>
<evidence type="ECO:0000256" key="4">
    <source>
        <dbReference type="ARBA" id="ARBA00010977"/>
    </source>
</evidence>
<dbReference type="InterPro" id="IPR001611">
    <property type="entry name" value="Leu-rich_rpt"/>
</dbReference>
<dbReference type="GO" id="GO:0006270">
    <property type="term" value="P:DNA replication initiation"/>
    <property type="evidence" value="ECO:0007669"/>
    <property type="project" value="TreeGrafter"/>
</dbReference>
<evidence type="ECO:0000256" key="1">
    <source>
        <dbReference type="ARBA" id="ARBA00004123"/>
    </source>
</evidence>
<feature type="domain" description="Origin recognition complex subunit 3 N-terminal" evidence="17">
    <location>
        <begin position="55"/>
        <end position="368"/>
    </location>
</feature>
<dbReference type="GO" id="GO:0000272">
    <property type="term" value="P:polysaccharide catabolic process"/>
    <property type="evidence" value="ECO:0007669"/>
    <property type="project" value="InterPro"/>
</dbReference>
<keyword evidence="14" id="KW-0326">Glycosidase</keyword>
<feature type="region of interest" description="Disordered" evidence="15">
    <location>
        <begin position="533"/>
        <end position="556"/>
    </location>
</feature>
<dbReference type="GO" id="GO:0031261">
    <property type="term" value="C:DNA replication preinitiation complex"/>
    <property type="evidence" value="ECO:0007669"/>
    <property type="project" value="TreeGrafter"/>
</dbReference>
<dbReference type="Gene3D" id="3.80.10.10">
    <property type="entry name" value="Ribonuclease Inhibitor"/>
    <property type="match status" value="1"/>
</dbReference>
<evidence type="ECO:0000256" key="14">
    <source>
        <dbReference type="ARBA" id="ARBA00023295"/>
    </source>
</evidence>
<protein>
    <submittedName>
        <fullName evidence="20">Uncharacterized protein</fullName>
    </submittedName>
</protein>
<dbReference type="SUPFAM" id="SSF51445">
    <property type="entry name" value="(Trans)glycosidases"/>
    <property type="match status" value="1"/>
</dbReference>
<dbReference type="InterPro" id="IPR020795">
    <property type="entry name" value="ORC3"/>
</dbReference>
<keyword evidence="10" id="KW-0238">DNA-binding</keyword>
<evidence type="ECO:0000259" key="19">
    <source>
        <dbReference type="Pfam" id="PF18137"/>
    </source>
</evidence>
<evidence type="ECO:0000256" key="3">
    <source>
        <dbReference type="ARBA" id="ARBA00005641"/>
    </source>
</evidence>
<evidence type="ECO:0000256" key="13">
    <source>
        <dbReference type="ARBA" id="ARBA00023242"/>
    </source>
</evidence>
<evidence type="ECO:0000256" key="6">
    <source>
        <dbReference type="ARBA" id="ARBA00022705"/>
    </source>
</evidence>
<dbReference type="CDD" id="cd20704">
    <property type="entry name" value="Orc3"/>
    <property type="match status" value="1"/>
</dbReference>
<keyword evidence="5" id="KW-0433">Leucine-rich repeat</keyword>
<dbReference type="SUPFAM" id="SSF52058">
    <property type="entry name" value="L domain-like"/>
    <property type="match status" value="1"/>
</dbReference>
<comment type="similarity">
    <text evidence="3">Belongs to the glycosyl hydrolase 5 (cellulase A) family.</text>
</comment>
<keyword evidence="13" id="KW-0539">Nucleus</keyword>
<dbReference type="InterPro" id="IPR045667">
    <property type="entry name" value="ORC3_N"/>
</dbReference>
<evidence type="ECO:0000259" key="18">
    <source>
        <dbReference type="Pfam" id="PF08263"/>
    </source>
</evidence>
<feature type="domain" description="Glycoside hydrolase family 5" evidence="16">
    <location>
        <begin position="1110"/>
        <end position="1235"/>
    </location>
</feature>
<dbReference type="Pfam" id="PF00560">
    <property type="entry name" value="LRR_1"/>
    <property type="match status" value="3"/>
</dbReference>
<dbReference type="InterPro" id="IPR032675">
    <property type="entry name" value="LRR_dom_sf"/>
</dbReference>
<feature type="region of interest" description="Disordered" evidence="15">
    <location>
        <begin position="1"/>
        <end position="25"/>
    </location>
</feature>
<evidence type="ECO:0000259" key="17">
    <source>
        <dbReference type="Pfam" id="PF07034"/>
    </source>
</evidence>
<keyword evidence="11" id="KW-0472">Membrane</keyword>
<dbReference type="FunFam" id="3.80.10.10:FF:000400">
    <property type="entry name" value="Nuclear pore complex protein NUP107"/>
    <property type="match status" value="1"/>
</dbReference>
<dbReference type="Pfam" id="PF00150">
    <property type="entry name" value="Cellulase"/>
    <property type="match status" value="1"/>
</dbReference>
<evidence type="ECO:0000313" key="20">
    <source>
        <dbReference type="EMBL" id="CAE6104955.1"/>
    </source>
</evidence>
<dbReference type="GO" id="GO:0005664">
    <property type="term" value="C:nuclear origin of replication recognition complex"/>
    <property type="evidence" value="ECO:0007669"/>
    <property type="project" value="InterPro"/>
</dbReference>
<comment type="subcellular location">
    <subcellularLocation>
        <location evidence="2">Membrane</location>
        <topology evidence="2">Single-pass membrane protein</topology>
    </subcellularLocation>
    <subcellularLocation>
        <location evidence="1">Nucleus</location>
    </subcellularLocation>
</comment>
<evidence type="ECO:0000256" key="8">
    <source>
        <dbReference type="ARBA" id="ARBA00022737"/>
    </source>
</evidence>
<evidence type="ECO:0000256" key="9">
    <source>
        <dbReference type="ARBA" id="ARBA00022801"/>
    </source>
</evidence>
<reference evidence="20" key="1">
    <citation type="submission" date="2021-01" db="EMBL/GenBank/DDBJ databases">
        <authorList>
            <person name="Bezrukov I."/>
        </authorList>
    </citation>
    <scope>NUCLEOTIDE SEQUENCE</scope>
</reference>
<evidence type="ECO:0000256" key="15">
    <source>
        <dbReference type="SAM" id="MobiDB-lite"/>
    </source>
</evidence>
<evidence type="ECO:0000256" key="12">
    <source>
        <dbReference type="ARBA" id="ARBA00023170"/>
    </source>
</evidence>
<keyword evidence="8" id="KW-0677">Repeat</keyword>
<evidence type="ECO:0000256" key="2">
    <source>
        <dbReference type="ARBA" id="ARBA00004167"/>
    </source>
</evidence>
<dbReference type="GO" id="GO:0004553">
    <property type="term" value="F:hydrolase activity, hydrolyzing O-glycosyl compounds"/>
    <property type="evidence" value="ECO:0007669"/>
    <property type="project" value="InterPro"/>
</dbReference>
<dbReference type="GO" id="GO:0016020">
    <property type="term" value="C:membrane"/>
    <property type="evidence" value="ECO:0007669"/>
    <property type="project" value="UniProtKB-SubCell"/>
</dbReference>
<keyword evidence="21" id="KW-1185">Reference proteome</keyword>
<sequence>MAPSGTVADPPPSSTTNSFNSGDTGENDIRPFFVLHKASSSGSNLNGKLTGIVKSKRRIESPSPKIAKRSEVESVEEEDGQFFSTLRFKVFETVWSKIEKTIEDVLRNSNSKVFSGIHDWIRESFESIISSGALKLSEAVRSYPVLTQASSKQLPTAMVLTRNLEMVDDLLTFEELELHLKSQGCHVAKLSSMDFSAKSGVGGCLRGLLRQFVMPTVDVADVTILASWYRENKNHENPVVIIVDDTERCCGPVLSDLILILSEWAVKVPIFLIMGVSTAHDAPRKILSVNALQRLCATRFTLSSPAERMDAVLKAVFLKPCSGFTVSHKVALFMRSYFLCQDGTLTSFVRTLKIACLQHFSLEPLSIMLEHFCHDGVNQLSGEGTGLLTEATMKHAFDLPSVTRNKITRSTFEMLPHFLMDLQRMPNPWSIVVLCIYEAGKFDKLRLLDIFCEILDPEARYLKYFSPSEIVSSQSHNSGSNNVIRRVLCKLRDLSPSQLSSMLKSWENLTTEFSEINDKVMELHPFMRSVEAAGQRQGLPNSPKKHASRSHSKLEKELKAMTDKVATVIEFMLREYMKPVESVPFHEILCFKNVDKLQSALLGDPRGRIQLDLLESHNILHCVCCSQRGTTLLPSMHDTSILYTLAQEHADVINLHDWYQSFKTILIPRSSKAKQKSKSSSKSKKRKDICEEPEAPAEALIQARFCRAVMELQIAGLIRMPSKRRPDFVQRVACGANEANVNCLKTIKSQVEDPNNYLSSWDFGDETTKGFICKFSGVTCWHDDENRVLSIKLPGYGLKGEFPLGIKECSDLIGLDLSRNNFSGPLPSNLASLIPLVTSLNLSYNSFSSKIPASLSNITFLNTLMLQHNQFTGQLPPGLASLQRLKTFSVADNLLTGPVPNFTESVNIGLDSFANNMDLCGPPLDACVDLEEEKIRSGKMGAAIGAALFGPLTTSYPLSTKSRWIVDEKGQRVKLACVNWPAHLQPTVAEGLSKQPLDSISKKIVSMGFNCVRLTWPLDLMTNDTLALNVTVKQSFESLKLFEDVLGIQTHNPKLLHLPLFNAFQEVVSNLGQNGVMVILDNHLTTPGWCCGDNDLDAFFGYPKHMPQGAEAVHAANPKLLVILSGIDFDTNLSFLRDRSVNVSFTNKLVFELHWYSFSDGRDSWRKHNSNDFCVKIIEKVTHNGGFLIGRGFPLILTEFGTDQRGGDISGNRYMNCLVAWAAENDLDWAVWALTGDYYLRTGKTDLDESYGLLQANWKDIRNSTYLQKLSGIQHAFKGPGLRPNNNLLFHPSTGLCVTNNASDNLLTLRLGPCPKSDPWTFNPQEGILWVNKMCVEAPNVAGQKVKLGVGTKCSKLGQISATKMHLSFKTSNGLLLCLDVDERDNSVVANPCKCLTMDASCDPASQWFKVL</sequence>
<keyword evidence="7" id="KW-0732">Signal</keyword>
<feature type="domain" description="Leucine-rich repeat-containing N-terminal plant-type" evidence="18">
    <location>
        <begin position="741"/>
        <end position="781"/>
    </location>
</feature>
<evidence type="ECO:0000259" key="16">
    <source>
        <dbReference type="Pfam" id="PF00150"/>
    </source>
</evidence>
<dbReference type="Pfam" id="PF18137">
    <property type="entry name" value="WHD_ORC"/>
    <property type="match status" value="1"/>
</dbReference>
<dbReference type="Pfam" id="PF08263">
    <property type="entry name" value="LRRNT_2"/>
    <property type="match status" value="1"/>
</dbReference>
<dbReference type="GO" id="GO:0003688">
    <property type="term" value="F:DNA replication origin binding"/>
    <property type="evidence" value="ECO:0007669"/>
    <property type="project" value="TreeGrafter"/>
</dbReference>
<keyword evidence="6" id="KW-0235">DNA replication</keyword>
<dbReference type="PANTHER" id="PTHR12748">
    <property type="entry name" value="ORIGIN RECOGNITION COMPLEX SUBUNIT 3"/>
    <property type="match status" value="1"/>
</dbReference>
<evidence type="ECO:0000256" key="7">
    <source>
        <dbReference type="ARBA" id="ARBA00022729"/>
    </source>
</evidence>
<dbReference type="Pfam" id="PF07034">
    <property type="entry name" value="ORC3_N"/>
    <property type="match status" value="1"/>
</dbReference>
<keyword evidence="9" id="KW-0378">Hydrolase</keyword>
<dbReference type="InterPro" id="IPR040855">
    <property type="entry name" value="ORC_WH_C"/>
</dbReference>
<gene>
    <name evidence="20" type="ORF">AARE701A_LOCUS15415</name>
</gene>
<dbReference type="EMBL" id="LR999456">
    <property type="protein sequence ID" value="CAE6104955.1"/>
    <property type="molecule type" value="Genomic_DNA"/>
</dbReference>
<proteinExistence type="inferred from homology"/>
<dbReference type="GO" id="GO:0005656">
    <property type="term" value="C:nuclear pre-replicative complex"/>
    <property type="evidence" value="ECO:0007669"/>
    <property type="project" value="TreeGrafter"/>
</dbReference>
<keyword evidence="12" id="KW-0675">Receptor</keyword>
<name>A0A8S2AL55_ARAAE</name>
<evidence type="ECO:0000256" key="10">
    <source>
        <dbReference type="ARBA" id="ARBA00023125"/>
    </source>
</evidence>
<feature type="domain" description="Origin recognition complex subunit 3 winged helix C-terminal" evidence="19">
    <location>
        <begin position="606"/>
        <end position="732"/>
    </location>
</feature>
<dbReference type="Proteomes" id="UP000682877">
    <property type="component" value="Chromosome 6"/>
</dbReference>
<dbReference type="InterPro" id="IPR013210">
    <property type="entry name" value="LRR_N_plant-typ"/>
</dbReference>
<evidence type="ECO:0000313" key="21">
    <source>
        <dbReference type="Proteomes" id="UP000682877"/>
    </source>
</evidence>
<organism evidence="20 21">
    <name type="scientific">Arabidopsis arenosa</name>
    <name type="common">Sand rock-cress</name>
    <name type="synonym">Cardaminopsis arenosa</name>
    <dbReference type="NCBI Taxonomy" id="38785"/>
    <lineage>
        <taxon>Eukaryota</taxon>
        <taxon>Viridiplantae</taxon>
        <taxon>Streptophyta</taxon>
        <taxon>Embryophyta</taxon>
        <taxon>Tracheophyta</taxon>
        <taxon>Spermatophyta</taxon>
        <taxon>Magnoliopsida</taxon>
        <taxon>eudicotyledons</taxon>
        <taxon>Gunneridae</taxon>
        <taxon>Pentapetalae</taxon>
        <taxon>rosids</taxon>
        <taxon>malvids</taxon>
        <taxon>Brassicales</taxon>
        <taxon>Brassicaceae</taxon>
        <taxon>Camelineae</taxon>
        <taxon>Arabidopsis</taxon>
    </lineage>
</organism>
<dbReference type="InterPro" id="IPR001547">
    <property type="entry name" value="Glyco_hydro_5"/>
</dbReference>
<dbReference type="InterPro" id="IPR017853">
    <property type="entry name" value="GH"/>
</dbReference>
<evidence type="ECO:0000256" key="11">
    <source>
        <dbReference type="ARBA" id="ARBA00023136"/>
    </source>
</evidence>